<evidence type="ECO:0000256" key="7">
    <source>
        <dbReference type="ARBA" id="ARBA00023125"/>
    </source>
</evidence>
<keyword evidence="3" id="KW-0378">Hydrolase</keyword>
<dbReference type="PROSITE" id="PS51192">
    <property type="entry name" value="HELICASE_ATP_BIND_1"/>
    <property type="match status" value="1"/>
</dbReference>
<feature type="region of interest" description="Disordered" evidence="9">
    <location>
        <begin position="1"/>
        <end position="48"/>
    </location>
</feature>
<comment type="subcellular location">
    <subcellularLocation>
        <location evidence="1">Nucleus</location>
    </subcellularLocation>
</comment>
<evidence type="ECO:0000256" key="1">
    <source>
        <dbReference type="ARBA" id="ARBA00004123"/>
    </source>
</evidence>
<dbReference type="GO" id="GO:0016787">
    <property type="term" value="F:hydrolase activity"/>
    <property type="evidence" value="ECO:0007669"/>
    <property type="project" value="UniProtKB-KW"/>
</dbReference>
<evidence type="ECO:0000256" key="2">
    <source>
        <dbReference type="ARBA" id="ARBA00022741"/>
    </source>
</evidence>
<dbReference type="FunFam" id="3.40.50.10810:FF:000005">
    <property type="entry name" value="Photoperiod-independent early flowering 1"/>
    <property type="match status" value="1"/>
</dbReference>
<feature type="domain" description="Helicase ATP-binding" evidence="10">
    <location>
        <begin position="133"/>
        <end position="298"/>
    </location>
</feature>
<dbReference type="Gene3D" id="3.40.50.10810">
    <property type="entry name" value="Tandem AAA-ATPase domain"/>
    <property type="match status" value="1"/>
</dbReference>
<dbReference type="GO" id="GO:0003677">
    <property type="term" value="F:DNA binding"/>
    <property type="evidence" value="ECO:0007669"/>
    <property type="project" value="UniProtKB-KW"/>
</dbReference>
<evidence type="ECO:0000259" key="10">
    <source>
        <dbReference type="PROSITE" id="PS51192"/>
    </source>
</evidence>
<evidence type="ECO:0000256" key="6">
    <source>
        <dbReference type="ARBA" id="ARBA00022853"/>
    </source>
</evidence>
<accession>A0A699Y5P5</accession>
<gene>
    <name evidence="11" type="ORF">HaLaN_00030</name>
</gene>
<keyword evidence="4" id="KW-0347">Helicase</keyword>
<evidence type="ECO:0000256" key="9">
    <source>
        <dbReference type="SAM" id="MobiDB-lite"/>
    </source>
</evidence>
<feature type="non-terminal residue" evidence="11">
    <location>
        <position position="1"/>
    </location>
</feature>
<feature type="compositionally biased region" description="Acidic residues" evidence="9">
    <location>
        <begin position="1"/>
        <end position="45"/>
    </location>
</feature>
<dbReference type="PANTHER" id="PTHR10799">
    <property type="entry name" value="SNF2/RAD54 HELICASE FAMILY"/>
    <property type="match status" value="1"/>
</dbReference>
<dbReference type="AlphaFoldDB" id="A0A699Y5P5"/>
<evidence type="ECO:0000256" key="4">
    <source>
        <dbReference type="ARBA" id="ARBA00022806"/>
    </source>
</evidence>
<dbReference type="SUPFAM" id="SSF52540">
    <property type="entry name" value="P-loop containing nucleoside triphosphate hydrolases"/>
    <property type="match status" value="1"/>
</dbReference>
<sequence>MSSMDAEMDDAASQEDDPQVFDEVDVPEDDDAPEVETDEETDDDLADRAKNRLNFLLRQAEIFQHFVPETKQSKKGGRGGRAASKAMEKDEDLELLKDEEEGGGPAHRLAGQPQILTGGTMREYQVQGMNWLIHLYDNGINGILADEMGLGKTLQTISLCAYLYESRGIKGPHMVLVPKSTMGNWCNEFRRFCPIIRVAKFHGNQEERDRLKNTELQPGKFDVVVTSYEMVIKEKNYFKRIHWRYIIIDEAHRIKNENSMLSKVVREFRTNYRLLITGTPLQNNLHELWALLNFLLPE</sequence>
<dbReference type="InterPro" id="IPR014001">
    <property type="entry name" value="Helicase_ATP-bd"/>
</dbReference>
<dbReference type="InterPro" id="IPR000330">
    <property type="entry name" value="SNF2_N"/>
</dbReference>
<dbReference type="EMBL" id="BLLF01000001">
    <property type="protein sequence ID" value="GFH05550.1"/>
    <property type="molecule type" value="Genomic_DNA"/>
</dbReference>
<evidence type="ECO:0000313" key="12">
    <source>
        <dbReference type="Proteomes" id="UP000485058"/>
    </source>
</evidence>
<dbReference type="GO" id="GO:0005634">
    <property type="term" value="C:nucleus"/>
    <property type="evidence" value="ECO:0007669"/>
    <property type="project" value="UniProtKB-SubCell"/>
</dbReference>
<keyword evidence="5" id="KW-0067">ATP-binding</keyword>
<name>A0A699Y5P5_HAELA</name>
<dbReference type="Proteomes" id="UP000485058">
    <property type="component" value="Unassembled WGS sequence"/>
</dbReference>
<dbReference type="GO" id="GO:0006325">
    <property type="term" value="P:chromatin organization"/>
    <property type="evidence" value="ECO:0007669"/>
    <property type="project" value="UniProtKB-KW"/>
</dbReference>
<proteinExistence type="predicted"/>
<keyword evidence="7" id="KW-0238">DNA-binding</keyword>
<dbReference type="GO" id="GO:0004386">
    <property type="term" value="F:helicase activity"/>
    <property type="evidence" value="ECO:0007669"/>
    <property type="project" value="UniProtKB-KW"/>
</dbReference>
<dbReference type="InterPro" id="IPR027417">
    <property type="entry name" value="P-loop_NTPase"/>
</dbReference>
<feature type="region of interest" description="Disordered" evidence="9">
    <location>
        <begin position="67"/>
        <end position="91"/>
    </location>
</feature>
<dbReference type="SMART" id="SM00487">
    <property type="entry name" value="DEXDc"/>
    <property type="match status" value="1"/>
</dbReference>
<dbReference type="GO" id="GO:0005524">
    <property type="term" value="F:ATP binding"/>
    <property type="evidence" value="ECO:0007669"/>
    <property type="project" value="UniProtKB-KW"/>
</dbReference>
<keyword evidence="6" id="KW-0156">Chromatin regulator</keyword>
<protein>
    <recommendedName>
        <fullName evidence="10">Helicase ATP-binding domain-containing protein</fullName>
    </recommendedName>
</protein>
<evidence type="ECO:0000256" key="5">
    <source>
        <dbReference type="ARBA" id="ARBA00022840"/>
    </source>
</evidence>
<comment type="caution">
    <text evidence="11">The sequence shown here is derived from an EMBL/GenBank/DDBJ whole genome shotgun (WGS) entry which is preliminary data.</text>
</comment>
<dbReference type="InterPro" id="IPR038718">
    <property type="entry name" value="SNF2-like_sf"/>
</dbReference>
<keyword evidence="12" id="KW-1185">Reference proteome</keyword>
<dbReference type="Pfam" id="PF00176">
    <property type="entry name" value="SNF2-rel_dom"/>
    <property type="match status" value="1"/>
</dbReference>
<evidence type="ECO:0000256" key="3">
    <source>
        <dbReference type="ARBA" id="ARBA00022801"/>
    </source>
</evidence>
<feature type="non-terminal residue" evidence="11">
    <location>
        <position position="298"/>
    </location>
</feature>
<organism evidence="11 12">
    <name type="scientific">Haematococcus lacustris</name>
    <name type="common">Green alga</name>
    <name type="synonym">Haematococcus pluvialis</name>
    <dbReference type="NCBI Taxonomy" id="44745"/>
    <lineage>
        <taxon>Eukaryota</taxon>
        <taxon>Viridiplantae</taxon>
        <taxon>Chlorophyta</taxon>
        <taxon>core chlorophytes</taxon>
        <taxon>Chlorophyceae</taxon>
        <taxon>CS clade</taxon>
        <taxon>Chlamydomonadales</taxon>
        <taxon>Haematococcaceae</taxon>
        <taxon>Haematococcus</taxon>
    </lineage>
</organism>
<reference evidence="11 12" key="1">
    <citation type="submission" date="2020-02" db="EMBL/GenBank/DDBJ databases">
        <title>Draft genome sequence of Haematococcus lacustris strain NIES-144.</title>
        <authorList>
            <person name="Morimoto D."/>
            <person name="Nakagawa S."/>
            <person name="Yoshida T."/>
            <person name="Sawayama S."/>
        </authorList>
    </citation>
    <scope>NUCLEOTIDE SEQUENCE [LARGE SCALE GENOMIC DNA]</scope>
    <source>
        <strain evidence="11 12">NIES-144</strain>
    </source>
</reference>
<keyword evidence="8" id="KW-0539">Nucleus</keyword>
<keyword evidence="2" id="KW-0547">Nucleotide-binding</keyword>
<evidence type="ECO:0000256" key="8">
    <source>
        <dbReference type="ARBA" id="ARBA00023242"/>
    </source>
</evidence>
<evidence type="ECO:0000313" key="11">
    <source>
        <dbReference type="EMBL" id="GFH05550.1"/>
    </source>
</evidence>